<dbReference type="AlphaFoldDB" id="A0A820N2E6"/>
<name>A0A820N2E6_9BILA</name>
<comment type="caution">
    <text evidence="1">The sequence shown here is derived from an EMBL/GenBank/DDBJ whole genome shotgun (WGS) entry which is preliminary data.</text>
</comment>
<feature type="non-terminal residue" evidence="1">
    <location>
        <position position="43"/>
    </location>
</feature>
<proteinExistence type="predicted"/>
<gene>
    <name evidence="1" type="ORF">FNK824_LOCUS43307</name>
</gene>
<sequence>VIQWVLSQKSGTDALQRTTTAVTFISGGEKDNVLPTSASATVN</sequence>
<evidence type="ECO:0000313" key="2">
    <source>
        <dbReference type="Proteomes" id="UP000663874"/>
    </source>
</evidence>
<feature type="non-terminal residue" evidence="1">
    <location>
        <position position="1"/>
    </location>
</feature>
<evidence type="ECO:0000313" key="1">
    <source>
        <dbReference type="EMBL" id="CAF4380936.1"/>
    </source>
</evidence>
<protein>
    <submittedName>
        <fullName evidence="1">Uncharacterized protein</fullName>
    </submittedName>
</protein>
<reference evidence="1" key="1">
    <citation type="submission" date="2021-02" db="EMBL/GenBank/DDBJ databases">
        <authorList>
            <person name="Nowell W R."/>
        </authorList>
    </citation>
    <scope>NUCLEOTIDE SEQUENCE</scope>
</reference>
<accession>A0A820N2E6</accession>
<dbReference type="Proteomes" id="UP000663874">
    <property type="component" value="Unassembled WGS sequence"/>
</dbReference>
<organism evidence="1 2">
    <name type="scientific">Rotaria sordida</name>
    <dbReference type="NCBI Taxonomy" id="392033"/>
    <lineage>
        <taxon>Eukaryota</taxon>
        <taxon>Metazoa</taxon>
        <taxon>Spiralia</taxon>
        <taxon>Gnathifera</taxon>
        <taxon>Rotifera</taxon>
        <taxon>Eurotatoria</taxon>
        <taxon>Bdelloidea</taxon>
        <taxon>Philodinida</taxon>
        <taxon>Philodinidae</taxon>
        <taxon>Rotaria</taxon>
    </lineage>
</organism>
<dbReference type="EMBL" id="CAJOBE010059055">
    <property type="protein sequence ID" value="CAF4380936.1"/>
    <property type="molecule type" value="Genomic_DNA"/>
</dbReference>